<keyword evidence="2" id="KW-1185">Reference proteome</keyword>
<accession>A0ABV5KSF5</accession>
<organism evidence="1 2">
    <name type="scientific">Paenibacillus aurantiacus</name>
    <dbReference type="NCBI Taxonomy" id="1936118"/>
    <lineage>
        <taxon>Bacteria</taxon>
        <taxon>Bacillati</taxon>
        <taxon>Bacillota</taxon>
        <taxon>Bacilli</taxon>
        <taxon>Bacillales</taxon>
        <taxon>Paenibacillaceae</taxon>
        <taxon>Paenibacillus</taxon>
    </lineage>
</organism>
<evidence type="ECO:0000313" key="1">
    <source>
        <dbReference type="EMBL" id="MFB9328154.1"/>
    </source>
</evidence>
<name>A0ABV5KSF5_9BACL</name>
<reference evidence="1 2" key="1">
    <citation type="submission" date="2024-09" db="EMBL/GenBank/DDBJ databases">
        <authorList>
            <person name="Sun Q."/>
            <person name="Mori K."/>
        </authorList>
    </citation>
    <scope>NUCLEOTIDE SEQUENCE [LARGE SCALE GENOMIC DNA]</scope>
    <source>
        <strain evidence="1 2">TISTR 2452</strain>
    </source>
</reference>
<dbReference type="Proteomes" id="UP001589747">
    <property type="component" value="Unassembled WGS sequence"/>
</dbReference>
<sequence length="46" mass="5446">MLVVDAEEGMCIRTLWRNNSKYYRKKRRRTIYGGARVANWPGSGRE</sequence>
<dbReference type="EMBL" id="JBHMDO010000033">
    <property type="protein sequence ID" value="MFB9328154.1"/>
    <property type="molecule type" value="Genomic_DNA"/>
</dbReference>
<proteinExistence type="predicted"/>
<comment type="caution">
    <text evidence="1">The sequence shown here is derived from an EMBL/GenBank/DDBJ whole genome shotgun (WGS) entry which is preliminary data.</text>
</comment>
<dbReference type="RefSeq" id="WP_377497183.1">
    <property type="nucleotide sequence ID" value="NZ_JBHMDO010000033.1"/>
</dbReference>
<protein>
    <submittedName>
        <fullName evidence="1">Uncharacterized protein</fullName>
    </submittedName>
</protein>
<evidence type="ECO:0000313" key="2">
    <source>
        <dbReference type="Proteomes" id="UP001589747"/>
    </source>
</evidence>
<gene>
    <name evidence="1" type="ORF">ACFFSY_19675</name>
</gene>